<evidence type="ECO:0000259" key="2">
    <source>
        <dbReference type="Pfam" id="PF18080"/>
    </source>
</evidence>
<dbReference type="EMBL" id="CP067016">
    <property type="protein sequence ID" value="QQN56490.1"/>
    <property type="molecule type" value="Genomic_DNA"/>
</dbReference>
<dbReference type="Gene3D" id="2.70.98.10">
    <property type="match status" value="1"/>
</dbReference>
<dbReference type="GO" id="GO:0033926">
    <property type="term" value="F:endo-alpha-N-acetylgalactosaminidase activity"/>
    <property type="evidence" value="ECO:0007669"/>
    <property type="project" value="InterPro"/>
</dbReference>
<dbReference type="Proteomes" id="UP000595871">
    <property type="component" value="Chromosome"/>
</dbReference>
<feature type="domain" description="Endo-alpha-N-acetylgalactosaminidase" evidence="1">
    <location>
        <begin position="122"/>
        <end position="222"/>
    </location>
</feature>
<name>A0A7T7UUJ7_9FIRM</name>
<sequence length="225" mass="24964">MSVNTHQKGDDHIDVTNPMGKIENKGYMYGFVSNKNISAGVWSNSQFNYGGGANDYTRLTVNKKTYGKENFVGIGSSAFLYQLAHKNEDGTYKVYDERTWIKPEAKVILADDLNNDGKVNWQDGAIAYRNIMNNPKGSEYVKDLIGQRIAMNFGSQAQNPFLATLDGIKKVYLNTDGLGQMVLLKGYGSEGHDSGHLNYADIGKRIGGAEDFVKLLELAKNMEQE</sequence>
<dbReference type="InterPro" id="IPR014718">
    <property type="entry name" value="GH-type_carb-bd"/>
</dbReference>
<evidence type="ECO:0000313" key="3">
    <source>
        <dbReference type="EMBL" id="QQN56490.1"/>
    </source>
</evidence>
<accession>A0A7T7UUJ7</accession>
<evidence type="ECO:0000259" key="1">
    <source>
        <dbReference type="Pfam" id="PF12905"/>
    </source>
</evidence>
<dbReference type="GO" id="GO:0030246">
    <property type="term" value="F:carbohydrate binding"/>
    <property type="evidence" value="ECO:0007669"/>
    <property type="project" value="InterPro"/>
</dbReference>
<evidence type="ECO:0000313" key="4">
    <source>
        <dbReference type="Proteomes" id="UP000595871"/>
    </source>
</evidence>
<dbReference type="KEGG" id="aob:I6H46_02445"/>
<proteinExistence type="predicted"/>
<dbReference type="InterPro" id="IPR025706">
    <property type="entry name" value="Endoa_GalNAc"/>
</dbReference>
<organism evidence="3 4">
    <name type="scientific">Anaerococcus obesiensis</name>
    <dbReference type="NCBI Taxonomy" id="1287640"/>
    <lineage>
        <taxon>Bacteria</taxon>
        <taxon>Bacillati</taxon>
        <taxon>Bacillota</taxon>
        <taxon>Tissierellia</taxon>
        <taxon>Tissierellales</taxon>
        <taxon>Peptoniphilaceae</taxon>
        <taxon>Anaerococcus</taxon>
    </lineage>
</organism>
<dbReference type="Gene3D" id="3.20.20.80">
    <property type="entry name" value="Glycosidases"/>
    <property type="match status" value="1"/>
</dbReference>
<dbReference type="Pfam" id="PF18080">
    <property type="entry name" value="Gal_mutarotas_3"/>
    <property type="match status" value="1"/>
</dbReference>
<dbReference type="AlphaFoldDB" id="A0A7T7UUJ7"/>
<protein>
    <submittedName>
        <fullName evidence="3">Uncharacterized protein</fullName>
    </submittedName>
</protein>
<dbReference type="InterPro" id="IPR040633">
    <property type="entry name" value="Gal_mutarotas_3"/>
</dbReference>
<feature type="domain" description="Galactose mutarotase-like fold" evidence="2">
    <location>
        <begin position="1"/>
        <end position="121"/>
    </location>
</feature>
<keyword evidence="4" id="KW-1185">Reference proteome</keyword>
<reference evidence="3 4" key="1">
    <citation type="submission" date="2020-12" db="EMBL/GenBank/DDBJ databases">
        <title>FDA dAtabase for Regulatory Grade micrObial Sequences (FDA-ARGOS): Supporting development and validation of Infectious Disease Dx tests.</title>
        <authorList>
            <person name="Sproer C."/>
            <person name="Gronow S."/>
            <person name="Severitt S."/>
            <person name="Schroder I."/>
            <person name="Tallon L."/>
            <person name="Sadzewicz L."/>
            <person name="Zhao X."/>
            <person name="Boylan J."/>
            <person name="Ott S."/>
            <person name="Bowen H."/>
            <person name="Vavikolanu K."/>
            <person name="Mehta A."/>
            <person name="Aluvathingal J."/>
            <person name="Nadendla S."/>
            <person name="Lowell S."/>
            <person name="Myers T."/>
            <person name="Yan Y."/>
            <person name="Sichtig H."/>
        </authorList>
    </citation>
    <scope>NUCLEOTIDE SEQUENCE [LARGE SCALE GENOMIC DNA]</scope>
    <source>
        <strain evidence="3 4">FDAARGOS_989</strain>
    </source>
</reference>
<gene>
    <name evidence="3" type="ORF">I6H46_02445</name>
</gene>
<dbReference type="Pfam" id="PF12905">
    <property type="entry name" value="Glyco_hydro_101"/>
    <property type="match status" value="1"/>
</dbReference>